<dbReference type="AlphaFoldDB" id="W0F2C1"/>
<dbReference type="InterPro" id="IPR013517">
    <property type="entry name" value="FG-GAP"/>
</dbReference>
<dbReference type="SUPFAM" id="SSF69318">
    <property type="entry name" value="Integrin alpha N-terminal domain"/>
    <property type="match status" value="3"/>
</dbReference>
<evidence type="ECO:0000256" key="1">
    <source>
        <dbReference type="ARBA" id="ARBA00022729"/>
    </source>
</evidence>
<feature type="domain" description="ASPIC/UnbV" evidence="4">
    <location>
        <begin position="541"/>
        <end position="598"/>
    </location>
</feature>
<dbReference type="EMBL" id="CP007035">
    <property type="protein sequence ID" value="AHF15958.1"/>
    <property type="molecule type" value="Genomic_DNA"/>
</dbReference>
<dbReference type="Pfam" id="PF01839">
    <property type="entry name" value="FG-GAP"/>
    <property type="match status" value="1"/>
</dbReference>
<keyword evidence="3" id="KW-0325">Glycoprotein</keyword>
<protein>
    <recommendedName>
        <fullName evidence="4">ASPIC/UnbV domain-containing protein</fullName>
    </recommendedName>
</protein>
<evidence type="ECO:0000259" key="4">
    <source>
        <dbReference type="Pfam" id="PF07593"/>
    </source>
</evidence>
<dbReference type="InterPro" id="IPR013519">
    <property type="entry name" value="Int_alpha_beta-p"/>
</dbReference>
<dbReference type="STRING" id="929713.NIASO_13930"/>
<dbReference type="eggNOG" id="COG4888">
    <property type="taxonomic scope" value="Bacteria"/>
</dbReference>
<name>W0F2C1_9BACT</name>
<dbReference type="InterPro" id="IPR027039">
    <property type="entry name" value="Crtac1"/>
</dbReference>
<dbReference type="PANTHER" id="PTHR16026:SF0">
    <property type="entry name" value="CARTILAGE ACIDIC PROTEIN 1"/>
    <property type="match status" value="1"/>
</dbReference>
<accession>W0F2C1</accession>
<evidence type="ECO:0000256" key="3">
    <source>
        <dbReference type="ARBA" id="ARBA00023180"/>
    </source>
</evidence>
<dbReference type="PANTHER" id="PTHR16026">
    <property type="entry name" value="CARTILAGE ACIDIC PROTEIN 1"/>
    <property type="match status" value="1"/>
</dbReference>
<dbReference type="KEGG" id="nso:NIASO_13930"/>
<dbReference type="RefSeq" id="WP_025298950.1">
    <property type="nucleotide sequence ID" value="NZ_CP007035.1"/>
</dbReference>
<dbReference type="SMART" id="SM00191">
    <property type="entry name" value="Int_alpha"/>
    <property type="match status" value="4"/>
</dbReference>
<keyword evidence="1" id="KW-0732">Signal</keyword>
<dbReference type="HOGENOM" id="CLU_281416_0_0_10"/>
<gene>
    <name evidence="5" type="ORF">NIASO_13930</name>
</gene>
<dbReference type="Pfam" id="PF13517">
    <property type="entry name" value="FG-GAP_3"/>
    <property type="match status" value="5"/>
</dbReference>
<dbReference type="InterPro" id="IPR011519">
    <property type="entry name" value="UnbV_ASPIC"/>
</dbReference>
<sequence length="1114" mass="122580">MTGSIFIKDKKRFFKNALTGALLLLVTVFLGCSNQKKHSLFKVVSADKSGIQFSNNLHPTAQFNLFDYMYYYNGGGIGAADFNNDGLIDLFFTANQGGNALYLNKGHLQFEDVTQEANIRSDSGWSTGVSVIDINNDGLMDLYICKVNKGAPNSIKNQLLVCKGIKKGVPFYEDEAQQYGIDFSGYCTQAVFFDYDGDGDLDLFLLNHAISNEGHYAARSAFMNKPDLQAGDRIYRNNGNGTFTDATPQTKIYSNPISYGLGVCVSDINMDGYPDIYVGNDFHENDYLYINQKDGTFKDATDSQLQHTSKYTMGVDVADISNDALPEIISLDMMPYNPVTLKRSVTEENYNVFNYKLSLGYSPQYARNNLQFNRGNGHFSEVGFYAGIYATDWSWAPLFADFNNDGLKDLFISNGIPKRMNDIDYIDYISNTAIQGKLQSGAGIEKDTELVSRFPEIKIPNKFYLNTGAVSFKDVTDSIDDNPPGFSNGAIYADLDNDGDLDIVVNNINGPAVLYENQINDTAQNRYATVSLYGPAQNINALGAKLILFVKDSIRSYENYPVHGFQSSMQVPVLVGLNNTAIDSAVVVWPDNSYQRIDLLNKKKLVVSYSPGLPKFDYGVIQEFKKHPSYFDDITARTGLLYKHIENDYDEFNLDPLMPRMQSAKGPALCVGDINNDGLDDVFIGAAKGGHNAVFIQQANGNFTKTLQPALAADSLIEDNDAVFVDVNNDHYLDLVIATGGDEYFGKDPRLQPLLYLNDGKGTFIKQGNAFPGINTTQSVVCAGDFNSDGYTDLFIGSSNVPGNFGMLPASYLLLNNGHGAFTDATAAYPKALQYAGFISDAKWTDLDNDGKKELVLCSEWGGVDAFAFSGNTCTRKPIINNKGWWSCLLVADFNGDQKPDLFVGNIGQNTPLQSKENEGVGLYFNSFNNSPGPMGIMTYDVGGKEIPFSFKIDLDKQMPALKKKFLYAQDFANASITDLLGADAMNEAKKYQANDFSTSLLLNNAGTYRPMNLPFQAQLSICNTAMDIDVNKDGLPDILLGGNNYFNNVQIGRQDADYGTLLVNKGGGRFAYASLNPLLINGVVKKIRPITINNKQAVLLAKNNAALQVLQLK</sequence>
<keyword evidence="2" id="KW-0677">Repeat</keyword>
<evidence type="ECO:0000313" key="6">
    <source>
        <dbReference type="Proteomes" id="UP000003586"/>
    </source>
</evidence>
<dbReference type="Gene3D" id="2.130.10.130">
    <property type="entry name" value="Integrin alpha, N-terminal"/>
    <property type="match status" value="4"/>
</dbReference>
<evidence type="ECO:0000313" key="5">
    <source>
        <dbReference type="EMBL" id="AHF15958.1"/>
    </source>
</evidence>
<dbReference type="InterPro" id="IPR028994">
    <property type="entry name" value="Integrin_alpha_N"/>
</dbReference>
<proteinExistence type="predicted"/>
<dbReference type="OrthoDB" id="600363at2"/>
<keyword evidence="6" id="KW-1185">Reference proteome</keyword>
<dbReference type="Proteomes" id="UP000003586">
    <property type="component" value="Chromosome"/>
</dbReference>
<evidence type="ECO:0000256" key="2">
    <source>
        <dbReference type="ARBA" id="ARBA00022737"/>
    </source>
</evidence>
<organism evidence="5 6">
    <name type="scientific">Niabella soli DSM 19437</name>
    <dbReference type="NCBI Taxonomy" id="929713"/>
    <lineage>
        <taxon>Bacteria</taxon>
        <taxon>Pseudomonadati</taxon>
        <taxon>Bacteroidota</taxon>
        <taxon>Chitinophagia</taxon>
        <taxon>Chitinophagales</taxon>
        <taxon>Chitinophagaceae</taxon>
        <taxon>Niabella</taxon>
    </lineage>
</organism>
<reference evidence="5 6" key="1">
    <citation type="submission" date="2013-12" db="EMBL/GenBank/DDBJ databases">
        <authorList>
            <consortium name="DOE Joint Genome Institute"/>
            <person name="Eisen J."/>
            <person name="Huntemann M."/>
            <person name="Han J."/>
            <person name="Chen A."/>
            <person name="Kyrpides N."/>
            <person name="Mavromatis K."/>
            <person name="Markowitz V."/>
            <person name="Palaniappan K."/>
            <person name="Ivanova N."/>
            <person name="Schaumberg A."/>
            <person name="Pati A."/>
            <person name="Liolios K."/>
            <person name="Nordberg H.P."/>
            <person name="Cantor M.N."/>
            <person name="Hua S.X."/>
            <person name="Woyke T."/>
        </authorList>
    </citation>
    <scope>NUCLEOTIDE SEQUENCE [LARGE SCALE GENOMIC DNA]</scope>
    <source>
        <strain evidence="6">DSM 19437</strain>
    </source>
</reference>
<dbReference type="Pfam" id="PF07593">
    <property type="entry name" value="UnbV_ASPIC"/>
    <property type="match status" value="1"/>
</dbReference>